<keyword evidence="2" id="KW-1185">Reference proteome</keyword>
<dbReference type="Proteomes" id="UP000305067">
    <property type="component" value="Unassembled WGS sequence"/>
</dbReference>
<gene>
    <name evidence="1" type="ORF">BDV98DRAFT_319951</name>
</gene>
<proteinExistence type="predicted"/>
<sequence>MCNLDTEGTKFGCGHYVTTRKVNKRDCRDRYCTHSSRHTQPCDCSHCERYLGPDCSETITHTTTDLCKNCVGYYGTGAHPWR</sequence>
<dbReference type="AlphaFoldDB" id="A0A5C3QT42"/>
<organism evidence="1 2">
    <name type="scientific">Pterulicium gracile</name>
    <dbReference type="NCBI Taxonomy" id="1884261"/>
    <lineage>
        <taxon>Eukaryota</taxon>
        <taxon>Fungi</taxon>
        <taxon>Dikarya</taxon>
        <taxon>Basidiomycota</taxon>
        <taxon>Agaricomycotina</taxon>
        <taxon>Agaricomycetes</taxon>
        <taxon>Agaricomycetidae</taxon>
        <taxon>Agaricales</taxon>
        <taxon>Pleurotineae</taxon>
        <taxon>Pterulaceae</taxon>
        <taxon>Pterulicium</taxon>
    </lineage>
</organism>
<evidence type="ECO:0000313" key="1">
    <source>
        <dbReference type="EMBL" id="TFL04518.1"/>
    </source>
</evidence>
<reference evidence="1 2" key="1">
    <citation type="journal article" date="2019" name="Nat. Ecol. Evol.">
        <title>Megaphylogeny resolves global patterns of mushroom evolution.</title>
        <authorList>
            <person name="Varga T."/>
            <person name="Krizsan K."/>
            <person name="Foldi C."/>
            <person name="Dima B."/>
            <person name="Sanchez-Garcia M."/>
            <person name="Sanchez-Ramirez S."/>
            <person name="Szollosi G.J."/>
            <person name="Szarkandi J.G."/>
            <person name="Papp V."/>
            <person name="Albert L."/>
            <person name="Andreopoulos W."/>
            <person name="Angelini C."/>
            <person name="Antonin V."/>
            <person name="Barry K.W."/>
            <person name="Bougher N.L."/>
            <person name="Buchanan P."/>
            <person name="Buyck B."/>
            <person name="Bense V."/>
            <person name="Catcheside P."/>
            <person name="Chovatia M."/>
            <person name="Cooper J."/>
            <person name="Damon W."/>
            <person name="Desjardin D."/>
            <person name="Finy P."/>
            <person name="Geml J."/>
            <person name="Haridas S."/>
            <person name="Hughes K."/>
            <person name="Justo A."/>
            <person name="Karasinski D."/>
            <person name="Kautmanova I."/>
            <person name="Kiss B."/>
            <person name="Kocsube S."/>
            <person name="Kotiranta H."/>
            <person name="LaButti K.M."/>
            <person name="Lechner B.E."/>
            <person name="Liimatainen K."/>
            <person name="Lipzen A."/>
            <person name="Lukacs Z."/>
            <person name="Mihaltcheva S."/>
            <person name="Morgado L.N."/>
            <person name="Niskanen T."/>
            <person name="Noordeloos M.E."/>
            <person name="Ohm R.A."/>
            <person name="Ortiz-Santana B."/>
            <person name="Ovrebo C."/>
            <person name="Racz N."/>
            <person name="Riley R."/>
            <person name="Savchenko A."/>
            <person name="Shiryaev A."/>
            <person name="Soop K."/>
            <person name="Spirin V."/>
            <person name="Szebenyi C."/>
            <person name="Tomsovsky M."/>
            <person name="Tulloss R.E."/>
            <person name="Uehling J."/>
            <person name="Grigoriev I.V."/>
            <person name="Vagvolgyi C."/>
            <person name="Papp T."/>
            <person name="Martin F.M."/>
            <person name="Miettinen O."/>
            <person name="Hibbett D.S."/>
            <person name="Nagy L.G."/>
        </authorList>
    </citation>
    <scope>NUCLEOTIDE SEQUENCE [LARGE SCALE GENOMIC DNA]</scope>
    <source>
        <strain evidence="1 2">CBS 309.79</strain>
    </source>
</reference>
<evidence type="ECO:0000313" key="2">
    <source>
        <dbReference type="Proteomes" id="UP000305067"/>
    </source>
</evidence>
<protein>
    <submittedName>
        <fullName evidence="1">Uncharacterized protein</fullName>
    </submittedName>
</protein>
<accession>A0A5C3QT42</accession>
<dbReference type="OrthoDB" id="2840428at2759"/>
<name>A0A5C3QT42_9AGAR</name>
<dbReference type="EMBL" id="ML178818">
    <property type="protein sequence ID" value="TFL04518.1"/>
    <property type="molecule type" value="Genomic_DNA"/>
</dbReference>